<proteinExistence type="predicted"/>
<organism evidence="1 2">
    <name type="scientific">Halobacteroides halobius (strain ATCC 35273 / DSM 5150 / MD-1)</name>
    <dbReference type="NCBI Taxonomy" id="748449"/>
    <lineage>
        <taxon>Bacteria</taxon>
        <taxon>Bacillati</taxon>
        <taxon>Bacillota</taxon>
        <taxon>Clostridia</taxon>
        <taxon>Halanaerobiales</taxon>
        <taxon>Halobacteroidaceae</taxon>
        <taxon>Halobacteroides</taxon>
    </lineage>
</organism>
<protein>
    <submittedName>
        <fullName evidence="1">Uncharacterized protein</fullName>
    </submittedName>
</protein>
<dbReference type="STRING" id="748449.Halha_0968"/>
<gene>
    <name evidence="1" type="ordered locus">Halha_0968</name>
</gene>
<reference evidence="2" key="1">
    <citation type="submission" date="2012-02" db="EMBL/GenBank/DDBJ databases">
        <title>The complete genome of Halobacteroides halobius DSM 5150.</title>
        <authorList>
            <person name="Lucas S."/>
            <person name="Copeland A."/>
            <person name="Lapidus A."/>
            <person name="Glavina del Rio T."/>
            <person name="Dalin E."/>
            <person name="Tice H."/>
            <person name="Bruce D."/>
            <person name="Goodwin L."/>
            <person name="Pitluck S."/>
            <person name="Peters L."/>
            <person name="Mikhailova N."/>
            <person name="Gu W."/>
            <person name="Kyrpides N."/>
            <person name="Mavromatis K."/>
            <person name="Ivanova N."/>
            <person name="Brettin T."/>
            <person name="Detter J.C."/>
            <person name="Han C."/>
            <person name="Larimer F."/>
            <person name="Land M."/>
            <person name="Hauser L."/>
            <person name="Markowitz V."/>
            <person name="Cheng J.-F."/>
            <person name="Hugenholtz P."/>
            <person name="Woyke T."/>
            <person name="Wu D."/>
            <person name="Tindall B."/>
            <person name="Pomrenke H."/>
            <person name="Brambilla E."/>
            <person name="Klenk H.-P."/>
            <person name="Eisen J.A."/>
        </authorList>
    </citation>
    <scope>NUCLEOTIDE SEQUENCE [LARGE SCALE GENOMIC DNA]</scope>
    <source>
        <strain evidence="2">ATCC 35273 / DSM 5150 / MD-1</strain>
    </source>
</reference>
<evidence type="ECO:0000313" key="2">
    <source>
        <dbReference type="Proteomes" id="UP000010880"/>
    </source>
</evidence>
<dbReference type="HOGENOM" id="CLU_2193290_0_0_9"/>
<dbReference type="OrthoDB" id="2112478at2"/>
<dbReference type="Proteomes" id="UP000010880">
    <property type="component" value="Chromosome"/>
</dbReference>
<dbReference type="AlphaFoldDB" id="L0K999"/>
<dbReference type="KEGG" id="hhl:Halha_0968"/>
<name>L0K999_HALHC</name>
<keyword evidence="2" id="KW-1185">Reference proteome</keyword>
<sequence>MKYSKEVGKLVSKLNGTSDLDLLAEKEKVTPQEVSCQACSCQAREHDSYTYCPIIEGYLCRICCSYELCNDYQLVNKILKDDIFTSDQEVRLLCNKCENTKGNIEYSL</sequence>
<dbReference type="RefSeq" id="WP_015326654.1">
    <property type="nucleotide sequence ID" value="NC_019978.1"/>
</dbReference>
<evidence type="ECO:0000313" key="1">
    <source>
        <dbReference type="EMBL" id="AGB40929.1"/>
    </source>
</evidence>
<accession>L0K999</accession>
<dbReference type="EMBL" id="CP003359">
    <property type="protein sequence ID" value="AGB40929.1"/>
    <property type="molecule type" value="Genomic_DNA"/>
</dbReference>